<dbReference type="Gene3D" id="3.90.226.10">
    <property type="entry name" value="2-enoyl-CoA Hydratase, Chain A, domain 1"/>
    <property type="match status" value="1"/>
</dbReference>
<comment type="similarity">
    <text evidence="4">Belongs to the enoyl-CoA hydratase/isomerase family.</text>
</comment>
<dbReference type="Gene3D" id="1.10.1040.50">
    <property type="match status" value="1"/>
</dbReference>
<comment type="caution">
    <text evidence="5">The sequence shown here is derived from an EMBL/GenBank/DDBJ whole genome shotgun (WGS) entry which is preliminary data.</text>
</comment>
<evidence type="ECO:0000256" key="3">
    <source>
        <dbReference type="ARBA" id="ARBA00023268"/>
    </source>
</evidence>
<accession>A0A2S9YTU5</accession>
<dbReference type="OrthoDB" id="9771883at2"/>
<evidence type="ECO:0000256" key="4">
    <source>
        <dbReference type="RuleBase" id="RU003707"/>
    </source>
</evidence>
<evidence type="ECO:0000256" key="2">
    <source>
        <dbReference type="ARBA" id="ARBA00023239"/>
    </source>
</evidence>
<dbReference type="PANTHER" id="PTHR23309">
    <property type="entry name" value="3-HYDROXYACYL-COA DEHYROGENASE"/>
    <property type="match status" value="1"/>
</dbReference>
<sequence>MGANGTVHFERRESVALLTTDNAPVNLLSAGVREGFAAALARAQADEAIRIIVITGAGQAFIAGADISEFGVTSAAPSLDELFGLIEACTKPIVAAINGVALGGGMEVALCCDYRVAAPQARLGLPEVKLGLLPGGGGTQRLPRVIGPVPALELILSGELISADEAARLGLVDTIIDGEPGELVTGAIAHANSLVATRAPSRKIRDDNSRIAAARGNQQLFVEAYQRATRRMPNRFALEMIVQCVEAAVNEADFEAGLEVERSCFRQCVQHPQHAALKHLFFAERSCGKVPGLDRSVAARSLARALVFASPKTEALAAKLDKARVEVVTVEGPSHAIEASTLDGIDLLVAADPEPLALLANQLPPETTLALILAEGATLDASAAKTGRPGRAVGLTLAPSGRLLEVARAEATEADALQSIMQLGKRLRTIAVSCRPGPASASASASIGARIHAAARRELDTLLAVGVPAARLRRCLASVGLAVELEDAPAPGTPDETASKLSDGELLERCLEAWSREARRVVDEGLAHRPSDIDVICVHGYGFPELLGGPLHWSSTRPAAQNS</sequence>
<keyword evidence="1" id="KW-0413">Isomerase</keyword>
<organism evidence="5 6">
    <name type="scientific">Enhygromyxa salina</name>
    <dbReference type="NCBI Taxonomy" id="215803"/>
    <lineage>
        <taxon>Bacteria</taxon>
        <taxon>Pseudomonadati</taxon>
        <taxon>Myxococcota</taxon>
        <taxon>Polyangia</taxon>
        <taxon>Nannocystales</taxon>
        <taxon>Nannocystaceae</taxon>
        <taxon>Enhygromyxa</taxon>
    </lineage>
</organism>
<keyword evidence="2 5" id="KW-0456">Lyase</keyword>
<evidence type="ECO:0000313" key="5">
    <source>
        <dbReference type="EMBL" id="PRQ08459.1"/>
    </source>
</evidence>
<dbReference type="EC" id="4.2.1.17" evidence="5"/>
<gene>
    <name evidence="5" type="primary">fadB_2</name>
    <name evidence="5" type="ORF">ENSA7_17440</name>
</gene>
<dbReference type="EMBL" id="PVNL01000041">
    <property type="protein sequence ID" value="PRQ08459.1"/>
    <property type="molecule type" value="Genomic_DNA"/>
</dbReference>
<dbReference type="AlphaFoldDB" id="A0A2S9YTU5"/>
<dbReference type="Proteomes" id="UP000238823">
    <property type="component" value="Unassembled WGS sequence"/>
</dbReference>
<name>A0A2S9YTU5_9BACT</name>
<reference evidence="5 6" key="1">
    <citation type="submission" date="2018-03" db="EMBL/GenBank/DDBJ databases">
        <title>Draft Genome Sequences of the Obligatory Marine Myxobacteria Enhygromyxa salina SWB007.</title>
        <authorList>
            <person name="Poehlein A."/>
            <person name="Moghaddam J.A."/>
            <person name="Harms H."/>
            <person name="Alanjari M."/>
            <person name="Koenig G.M."/>
            <person name="Daniel R."/>
            <person name="Schaeberle T.F."/>
        </authorList>
    </citation>
    <scope>NUCLEOTIDE SEQUENCE [LARGE SCALE GENOMIC DNA]</scope>
    <source>
        <strain evidence="5 6">SWB007</strain>
    </source>
</reference>
<protein>
    <submittedName>
        <fullName evidence="5">Putative enoyl-CoA hydratase</fullName>
        <ecNumber evidence="5">4.2.1.17</ecNumber>
    </submittedName>
</protein>
<proteinExistence type="inferred from homology"/>
<dbReference type="InterPro" id="IPR001753">
    <property type="entry name" value="Enoyl-CoA_hydra/iso"/>
</dbReference>
<dbReference type="SUPFAM" id="SSF52096">
    <property type="entry name" value="ClpP/crotonase"/>
    <property type="match status" value="1"/>
</dbReference>
<dbReference type="RefSeq" id="WP_106088773.1">
    <property type="nucleotide sequence ID" value="NZ_PVNL01000041.1"/>
</dbReference>
<dbReference type="PANTHER" id="PTHR23309:SF49">
    <property type="entry name" value="PEROXISOMAL BIFUNCTIONAL ENZYME"/>
    <property type="match status" value="1"/>
</dbReference>
<dbReference type="CDD" id="cd06558">
    <property type="entry name" value="crotonase-like"/>
    <property type="match status" value="1"/>
</dbReference>
<dbReference type="GO" id="GO:0004300">
    <property type="term" value="F:enoyl-CoA hydratase activity"/>
    <property type="evidence" value="ECO:0007669"/>
    <property type="project" value="UniProtKB-EC"/>
</dbReference>
<evidence type="ECO:0000256" key="1">
    <source>
        <dbReference type="ARBA" id="ARBA00023235"/>
    </source>
</evidence>
<dbReference type="SUPFAM" id="SSF48179">
    <property type="entry name" value="6-phosphogluconate dehydrogenase C-terminal domain-like"/>
    <property type="match status" value="1"/>
</dbReference>
<dbReference type="InterPro" id="IPR029045">
    <property type="entry name" value="ClpP/crotonase-like_dom_sf"/>
</dbReference>
<dbReference type="InterPro" id="IPR008927">
    <property type="entry name" value="6-PGluconate_DH-like_C_sf"/>
</dbReference>
<evidence type="ECO:0000313" key="6">
    <source>
        <dbReference type="Proteomes" id="UP000238823"/>
    </source>
</evidence>
<dbReference type="PROSITE" id="PS00166">
    <property type="entry name" value="ENOYL_COA_HYDRATASE"/>
    <property type="match status" value="1"/>
</dbReference>
<dbReference type="InterPro" id="IPR018376">
    <property type="entry name" value="Enoyl-CoA_hyd/isom_CS"/>
</dbReference>
<keyword evidence="3" id="KW-0511">Multifunctional enzyme</keyword>
<dbReference type="GO" id="GO:0016853">
    <property type="term" value="F:isomerase activity"/>
    <property type="evidence" value="ECO:0007669"/>
    <property type="project" value="UniProtKB-KW"/>
</dbReference>
<dbReference type="Pfam" id="PF00378">
    <property type="entry name" value="ECH_1"/>
    <property type="match status" value="1"/>
</dbReference>